<feature type="compositionally biased region" description="Low complexity" evidence="1">
    <location>
        <begin position="270"/>
        <end position="280"/>
    </location>
</feature>
<sequence length="422" mass="46994">MIGSVVATWIFQCNPDIFDVDKLLNEGVSVFLFAAKQNAKRMQDGDRFYLWRSQGKGKSVAGVVAKGVLLDRPKVREDDSAGRKYWRDPKNATAQTSRVSVRIDEVANKKGVLQRAWMLDDPILSDLLILKMASGSNYLLEEPHLGRIDSLWENTGVNWSRSQSLAALHVYQYTYGGSLSLRAGQPIPETATLIGRTVKGFYNKVLNFRHIDPRDQRAGFSGAGEVDREVWAEFFDPEANEIRTEALEGEYQRLWGGSSRESRRQEQGKADAAGSGAGSDYQYRPGPAPRIEGYSVIPIQHERWFVYVLALNNKKALKVGYSHAPKSRLSAYNRTIMPEVTGLSWNLAFTHEVPSVKVAELTEQKTLNQFAGKQLPSNGEILMGVDVVEIQLAIIKNSGDAVDEVSAGRGVTEIGEPWRSFI</sequence>
<feature type="compositionally biased region" description="Basic and acidic residues" evidence="1">
    <location>
        <begin position="260"/>
        <end position="269"/>
    </location>
</feature>
<organism evidence="3">
    <name type="scientific">Alloyangia mangrovi</name>
    <dbReference type="NCBI Taxonomy" id="1779329"/>
    <lineage>
        <taxon>Bacteria</taxon>
        <taxon>Pseudomonadati</taxon>
        <taxon>Pseudomonadota</taxon>
        <taxon>Alphaproteobacteria</taxon>
        <taxon>Rhodobacterales</taxon>
        <taxon>Roseobacteraceae</taxon>
        <taxon>Alloyangia</taxon>
    </lineage>
</organism>
<comment type="caution">
    <text evidence="3">The sequence shown here is derived from an EMBL/GenBank/DDBJ whole genome shotgun (WGS) entry which is preliminary data.</text>
</comment>
<gene>
    <name evidence="3" type="ORF">CLG85_05575</name>
</gene>
<dbReference type="Gene3D" id="3.10.590.10">
    <property type="entry name" value="ph1033 like domains"/>
    <property type="match status" value="1"/>
</dbReference>
<evidence type="ECO:0000313" key="3">
    <source>
        <dbReference type="EMBL" id="PBD20143.1"/>
    </source>
</evidence>
<dbReference type="InterPro" id="IPR015947">
    <property type="entry name" value="PUA-like_sf"/>
</dbReference>
<reference evidence="3" key="1">
    <citation type="submission" date="2017-09" db="EMBL/GenBank/DDBJ databases">
        <title>Yangia sp. SAOS 153D whole genome sequencing.</title>
        <authorList>
            <person name="Verma A."/>
            <person name="Krishnamurthi S."/>
        </authorList>
    </citation>
    <scope>NUCLEOTIDE SEQUENCE [LARGE SCALE GENOMIC DNA]</scope>
    <source>
        <strain evidence="3">SAOS 153D</strain>
    </source>
</reference>
<accession>A0A2A3JY98</accession>
<dbReference type="InterPro" id="IPR002740">
    <property type="entry name" value="EVE_domain"/>
</dbReference>
<proteinExistence type="predicted"/>
<dbReference type="AlphaFoldDB" id="A0A2A3JY98"/>
<dbReference type="Pfam" id="PF01878">
    <property type="entry name" value="EVE"/>
    <property type="match status" value="1"/>
</dbReference>
<feature type="domain" description="EVE" evidence="2">
    <location>
        <begin position="8"/>
        <end position="133"/>
    </location>
</feature>
<dbReference type="OrthoDB" id="7858931at2"/>
<evidence type="ECO:0000256" key="1">
    <source>
        <dbReference type="SAM" id="MobiDB-lite"/>
    </source>
</evidence>
<protein>
    <recommendedName>
        <fullName evidence="2">EVE domain-containing protein</fullName>
    </recommendedName>
</protein>
<dbReference type="SUPFAM" id="SSF88697">
    <property type="entry name" value="PUA domain-like"/>
    <property type="match status" value="1"/>
</dbReference>
<dbReference type="EMBL" id="NTHN01000070">
    <property type="protein sequence ID" value="PBD20143.1"/>
    <property type="molecule type" value="Genomic_DNA"/>
</dbReference>
<evidence type="ECO:0000259" key="2">
    <source>
        <dbReference type="Pfam" id="PF01878"/>
    </source>
</evidence>
<feature type="region of interest" description="Disordered" evidence="1">
    <location>
        <begin position="255"/>
        <end position="284"/>
    </location>
</feature>
<name>A0A2A3JY98_9RHOB</name>